<dbReference type="EMBL" id="JACVVK020000016">
    <property type="protein sequence ID" value="KAK7504241.1"/>
    <property type="molecule type" value="Genomic_DNA"/>
</dbReference>
<accession>A0ABD0LYK0</accession>
<keyword evidence="2" id="KW-1185">Reference proteome</keyword>
<proteinExistence type="predicted"/>
<name>A0ABD0LYK0_9CAEN</name>
<dbReference type="AlphaFoldDB" id="A0ABD0LYK0"/>
<evidence type="ECO:0000313" key="2">
    <source>
        <dbReference type="Proteomes" id="UP001519460"/>
    </source>
</evidence>
<organism evidence="1 2">
    <name type="scientific">Batillaria attramentaria</name>
    <dbReference type="NCBI Taxonomy" id="370345"/>
    <lineage>
        <taxon>Eukaryota</taxon>
        <taxon>Metazoa</taxon>
        <taxon>Spiralia</taxon>
        <taxon>Lophotrochozoa</taxon>
        <taxon>Mollusca</taxon>
        <taxon>Gastropoda</taxon>
        <taxon>Caenogastropoda</taxon>
        <taxon>Sorbeoconcha</taxon>
        <taxon>Cerithioidea</taxon>
        <taxon>Batillariidae</taxon>
        <taxon>Batillaria</taxon>
    </lineage>
</organism>
<protein>
    <submittedName>
        <fullName evidence="1">Uncharacterized protein</fullName>
    </submittedName>
</protein>
<comment type="caution">
    <text evidence="1">The sequence shown here is derived from an EMBL/GenBank/DDBJ whole genome shotgun (WGS) entry which is preliminary data.</text>
</comment>
<sequence>MWRTTGDARKQMELWRTRAVVGKTLTLYVLYQKADASLCSVIIDVEEQTHHVSLTVPQHGLRRAPLLLHCQSLVTFFEAAAQGNRLLIMTIVGAEECRHVHRIHCSSIVEKRVMYKMRCISYVKQK</sequence>
<dbReference type="Proteomes" id="UP001519460">
    <property type="component" value="Unassembled WGS sequence"/>
</dbReference>
<gene>
    <name evidence="1" type="ORF">BaRGS_00004545</name>
</gene>
<evidence type="ECO:0000313" key="1">
    <source>
        <dbReference type="EMBL" id="KAK7504241.1"/>
    </source>
</evidence>
<reference evidence="1 2" key="1">
    <citation type="journal article" date="2023" name="Sci. Data">
        <title>Genome assembly of the Korean intertidal mud-creeper Batillaria attramentaria.</title>
        <authorList>
            <person name="Patra A.K."/>
            <person name="Ho P.T."/>
            <person name="Jun S."/>
            <person name="Lee S.J."/>
            <person name="Kim Y."/>
            <person name="Won Y.J."/>
        </authorList>
    </citation>
    <scope>NUCLEOTIDE SEQUENCE [LARGE SCALE GENOMIC DNA]</scope>
    <source>
        <strain evidence="1">Wonlab-2016</strain>
    </source>
</reference>